<accession>A0ABU9DB75</accession>
<protein>
    <submittedName>
        <fullName evidence="7">Globin domain-containing protein</fullName>
    </submittedName>
</protein>
<evidence type="ECO:0000256" key="4">
    <source>
        <dbReference type="ARBA" id="ARBA00023004"/>
    </source>
</evidence>
<dbReference type="Gene3D" id="1.10.490.10">
    <property type="entry name" value="Globins"/>
    <property type="match status" value="1"/>
</dbReference>
<keyword evidence="5" id="KW-0813">Transport</keyword>
<dbReference type="InterPro" id="IPR012292">
    <property type="entry name" value="Globin/Proto"/>
</dbReference>
<proteinExistence type="inferred from homology"/>
<feature type="domain" description="Globin" evidence="6">
    <location>
        <begin position="1"/>
        <end position="133"/>
    </location>
</feature>
<keyword evidence="2 5" id="KW-0561">Oxygen transport</keyword>
<dbReference type="PANTHER" id="PTHR43396">
    <property type="entry name" value="FLAVOHEMOPROTEIN"/>
    <property type="match status" value="1"/>
</dbReference>
<dbReference type="PANTHER" id="PTHR43396:SF3">
    <property type="entry name" value="FLAVOHEMOPROTEIN"/>
    <property type="match status" value="1"/>
</dbReference>
<evidence type="ECO:0000256" key="1">
    <source>
        <dbReference type="ARBA" id="ARBA00022617"/>
    </source>
</evidence>
<evidence type="ECO:0000259" key="6">
    <source>
        <dbReference type="PROSITE" id="PS01033"/>
    </source>
</evidence>
<keyword evidence="3" id="KW-0479">Metal-binding</keyword>
<dbReference type="PROSITE" id="PS01033">
    <property type="entry name" value="GLOBIN"/>
    <property type="match status" value="1"/>
</dbReference>
<organism evidence="7 8">
    <name type="scientific">Thermithiobacillus plumbiphilus</name>
    <dbReference type="NCBI Taxonomy" id="1729899"/>
    <lineage>
        <taxon>Bacteria</taxon>
        <taxon>Pseudomonadati</taxon>
        <taxon>Pseudomonadota</taxon>
        <taxon>Acidithiobacillia</taxon>
        <taxon>Acidithiobacillales</taxon>
        <taxon>Thermithiobacillaceae</taxon>
        <taxon>Thermithiobacillus</taxon>
    </lineage>
</organism>
<evidence type="ECO:0000256" key="5">
    <source>
        <dbReference type="RuleBase" id="RU000356"/>
    </source>
</evidence>
<keyword evidence="1 5" id="KW-0349">Heme</keyword>
<evidence type="ECO:0000256" key="2">
    <source>
        <dbReference type="ARBA" id="ARBA00022621"/>
    </source>
</evidence>
<evidence type="ECO:0000313" key="8">
    <source>
        <dbReference type="Proteomes" id="UP001446205"/>
    </source>
</evidence>
<dbReference type="Pfam" id="PF00042">
    <property type="entry name" value="Globin"/>
    <property type="match status" value="1"/>
</dbReference>
<dbReference type="InterPro" id="IPR009050">
    <property type="entry name" value="Globin-like_sf"/>
</dbReference>
<dbReference type="CDD" id="cd19753">
    <property type="entry name" value="Mb-like_oxidoreductase"/>
    <property type="match status" value="1"/>
</dbReference>
<comment type="similarity">
    <text evidence="5">Belongs to the globin family.</text>
</comment>
<comment type="caution">
    <text evidence="7">The sequence shown here is derived from an EMBL/GenBank/DDBJ whole genome shotgun (WGS) entry which is preliminary data.</text>
</comment>
<reference evidence="7 8" key="1">
    <citation type="submission" date="2024-04" db="EMBL/GenBank/DDBJ databases">
        <authorList>
            <person name="Abashina T."/>
            <person name="Shaikin A."/>
        </authorList>
    </citation>
    <scope>NUCLEOTIDE SEQUENCE [LARGE SCALE GENOMIC DNA]</scope>
    <source>
        <strain evidence="7 8">AAFK</strain>
    </source>
</reference>
<dbReference type="SUPFAM" id="SSF46458">
    <property type="entry name" value="Globin-like"/>
    <property type="match status" value="1"/>
</dbReference>
<evidence type="ECO:0000313" key="7">
    <source>
        <dbReference type="EMBL" id="MEK8090774.1"/>
    </source>
</evidence>
<name>A0ABU9DB75_9PROT</name>
<sequence>MTIDTQLIKASAALIAPLGTQVTDYFYNTMFTDYPQVRRMFPDDMGAQKERLFQSLVYIASNIDNTEALVPYLQDLGIGHIKLDTRPEHYPIVGQSLMKTLEHFAGDAWTPEMAAAWTEAYNLAAQVMVDAAAKAMAPERFEPLKVS</sequence>
<dbReference type="Proteomes" id="UP001446205">
    <property type="component" value="Unassembled WGS sequence"/>
</dbReference>
<keyword evidence="8" id="KW-1185">Reference proteome</keyword>
<dbReference type="RefSeq" id="WP_341371830.1">
    <property type="nucleotide sequence ID" value="NZ_JBBPCO010000015.1"/>
</dbReference>
<evidence type="ECO:0000256" key="3">
    <source>
        <dbReference type="ARBA" id="ARBA00022723"/>
    </source>
</evidence>
<dbReference type="EMBL" id="JBBPCO010000015">
    <property type="protein sequence ID" value="MEK8090774.1"/>
    <property type="molecule type" value="Genomic_DNA"/>
</dbReference>
<keyword evidence="4" id="KW-0408">Iron</keyword>
<gene>
    <name evidence="7" type="ORF">WOB96_13530</name>
</gene>
<dbReference type="InterPro" id="IPR000971">
    <property type="entry name" value="Globin"/>
</dbReference>